<reference evidence="1" key="1">
    <citation type="submission" date="2019-08" db="EMBL/GenBank/DDBJ databases">
        <authorList>
            <person name="Kucharzyk K."/>
            <person name="Murdoch R.W."/>
            <person name="Higgins S."/>
            <person name="Loffler F."/>
        </authorList>
    </citation>
    <scope>NUCLEOTIDE SEQUENCE</scope>
</reference>
<name>A0A644XN53_9ZZZZ</name>
<comment type="caution">
    <text evidence="1">The sequence shown here is derived from an EMBL/GenBank/DDBJ whole genome shotgun (WGS) entry which is preliminary data.</text>
</comment>
<sequence length="189" mass="21086">MKKLIVFFAIFVMGISAFAQKTHRIMGWKITKDIPLNELKVNLPFTIFGSSPEISYERILNTDISVGASLLASLDTDRNPYQFAFTPYFRWFFGGNRESMQKLAAGFFIEANGSMYSQLMDTGSVLNGAEAENEVSEMGAGLGLAIGWKYLTKNNWVGEIYLGGGRNFLKNDYGAEAYPRLGISIGKRF</sequence>
<proteinExistence type="predicted"/>
<accession>A0A644XN53</accession>
<dbReference type="AlphaFoldDB" id="A0A644XN53"/>
<dbReference type="EMBL" id="VSSQ01002829">
    <property type="protein sequence ID" value="MPM17616.1"/>
    <property type="molecule type" value="Genomic_DNA"/>
</dbReference>
<protein>
    <recommendedName>
        <fullName evidence="2">DUF3575 domain-containing protein</fullName>
    </recommendedName>
</protein>
<evidence type="ECO:0008006" key="2">
    <source>
        <dbReference type="Google" id="ProtNLM"/>
    </source>
</evidence>
<gene>
    <name evidence="1" type="ORF">SDC9_64013</name>
</gene>
<organism evidence="1">
    <name type="scientific">bioreactor metagenome</name>
    <dbReference type="NCBI Taxonomy" id="1076179"/>
    <lineage>
        <taxon>unclassified sequences</taxon>
        <taxon>metagenomes</taxon>
        <taxon>ecological metagenomes</taxon>
    </lineage>
</organism>
<evidence type="ECO:0000313" key="1">
    <source>
        <dbReference type="EMBL" id="MPM17616.1"/>
    </source>
</evidence>